<keyword evidence="6" id="KW-0539">Nucleus</keyword>
<evidence type="ECO:0000256" key="7">
    <source>
        <dbReference type="SAM" id="MobiDB-lite"/>
    </source>
</evidence>
<proteinExistence type="inferred from homology"/>
<sequence>MGDGGRKGQRDTVPQRQAEQVQPQGAILHFAQRGGSGTPGSGSTGLQGASGSLTNPSEDPTTGGAALEEQPDADSNTREQASAGSGDEQQILPASDQGTPRRITRSVAQALARQSSAAGPSSTGEPARGGGSSYSQPEGSRPPTEGAKGRRKLPEPDYDAIEDPRERQRQQRLARIRASAAVAREKKRQEMQDMETRADELHMENQRLRMLLAQREQESLRLRQEVGRMMERGAPPPLQLPPPQMGAPLPDLAAIASGRYGGIRPAGVPPPAAAHNFPEGGYGVPDQAVPDIPNMWRPLSEAQKQSLELEILNLLKMGRVGALNSIQIEKADR</sequence>
<name>A0ABR2Z230_9CHLO</name>
<dbReference type="Proteomes" id="UP001491310">
    <property type="component" value="Unassembled WGS sequence"/>
</dbReference>
<comment type="caution">
    <text evidence="9">The sequence shown here is derived from an EMBL/GenBank/DDBJ whole genome shotgun (WGS) entry which is preliminary data.</text>
</comment>
<feature type="compositionally biased region" description="Polar residues" evidence="7">
    <location>
        <begin position="112"/>
        <end position="124"/>
    </location>
</feature>
<keyword evidence="4" id="KW-0238">DNA-binding</keyword>
<dbReference type="SUPFAM" id="SSF57959">
    <property type="entry name" value="Leucine zipper domain"/>
    <property type="match status" value="1"/>
</dbReference>
<dbReference type="PROSITE" id="PS50217">
    <property type="entry name" value="BZIP"/>
    <property type="match status" value="1"/>
</dbReference>
<accession>A0ABR2Z230</accession>
<evidence type="ECO:0000256" key="5">
    <source>
        <dbReference type="ARBA" id="ARBA00023163"/>
    </source>
</evidence>
<feature type="compositionally biased region" description="Gly residues" evidence="7">
    <location>
        <begin position="34"/>
        <end position="45"/>
    </location>
</feature>
<evidence type="ECO:0000256" key="6">
    <source>
        <dbReference type="ARBA" id="ARBA00023242"/>
    </source>
</evidence>
<comment type="subcellular location">
    <subcellularLocation>
        <location evidence="1">Nucleus</location>
    </subcellularLocation>
</comment>
<gene>
    <name evidence="9" type="ORF">WJX75_000558</name>
</gene>
<dbReference type="InterPro" id="IPR004827">
    <property type="entry name" value="bZIP"/>
</dbReference>
<dbReference type="PANTHER" id="PTHR47416">
    <property type="entry name" value="BASIC-LEUCINE ZIPPER TRANSCRIPTION FACTOR F-RELATED"/>
    <property type="match status" value="1"/>
</dbReference>
<organism evidence="9 10">
    <name type="scientific">Coccomyxa subellipsoidea</name>
    <dbReference type="NCBI Taxonomy" id="248742"/>
    <lineage>
        <taxon>Eukaryota</taxon>
        <taxon>Viridiplantae</taxon>
        <taxon>Chlorophyta</taxon>
        <taxon>core chlorophytes</taxon>
        <taxon>Trebouxiophyceae</taxon>
        <taxon>Trebouxiophyceae incertae sedis</taxon>
        <taxon>Coccomyxaceae</taxon>
        <taxon>Coccomyxa</taxon>
    </lineage>
</organism>
<evidence type="ECO:0000313" key="9">
    <source>
        <dbReference type="EMBL" id="KAK9918015.1"/>
    </source>
</evidence>
<feature type="compositionally biased region" description="Basic and acidic residues" evidence="7">
    <location>
        <begin position="1"/>
        <end position="10"/>
    </location>
</feature>
<evidence type="ECO:0000256" key="3">
    <source>
        <dbReference type="ARBA" id="ARBA00023015"/>
    </source>
</evidence>
<evidence type="ECO:0000256" key="4">
    <source>
        <dbReference type="ARBA" id="ARBA00023125"/>
    </source>
</evidence>
<keyword evidence="5" id="KW-0804">Transcription</keyword>
<feature type="region of interest" description="Disordered" evidence="7">
    <location>
        <begin position="1"/>
        <end position="202"/>
    </location>
</feature>
<keyword evidence="3" id="KW-0805">Transcription regulation</keyword>
<evidence type="ECO:0000256" key="1">
    <source>
        <dbReference type="ARBA" id="ARBA00004123"/>
    </source>
</evidence>
<dbReference type="PANTHER" id="PTHR47416:SF8">
    <property type="entry name" value="BASIC-LEUCINE ZIPPER TRANSCRIPTION FACTOR E-RELATED"/>
    <property type="match status" value="1"/>
</dbReference>
<protein>
    <recommendedName>
        <fullName evidence="8">BZIP domain-containing protein</fullName>
    </recommendedName>
</protein>
<feature type="domain" description="BZIP" evidence="8">
    <location>
        <begin position="166"/>
        <end position="229"/>
    </location>
</feature>
<reference evidence="9 10" key="1">
    <citation type="journal article" date="2024" name="Nat. Commun.">
        <title>Phylogenomics reveals the evolutionary origins of lichenization in chlorophyte algae.</title>
        <authorList>
            <person name="Puginier C."/>
            <person name="Libourel C."/>
            <person name="Otte J."/>
            <person name="Skaloud P."/>
            <person name="Haon M."/>
            <person name="Grisel S."/>
            <person name="Petersen M."/>
            <person name="Berrin J.G."/>
            <person name="Delaux P.M."/>
            <person name="Dal Grande F."/>
            <person name="Keller J."/>
        </authorList>
    </citation>
    <scope>NUCLEOTIDE SEQUENCE [LARGE SCALE GENOMIC DNA]</scope>
    <source>
        <strain evidence="9 10">SAG 216-7</strain>
    </source>
</reference>
<evidence type="ECO:0000259" key="8">
    <source>
        <dbReference type="PROSITE" id="PS50217"/>
    </source>
</evidence>
<dbReference type="Gene3D" id="1.20.5.170">
    <property type="match status" value="1"/>
</dbReference>
<feature type="compositionally biased region" description="Basic and acidic residues" evidence="7">
    <location>
        <begin position="183"/>
        <end position="202"/>
    </location>
</feature>
<feature type="compositionally biased region" description="Polar residues" evidence="7">
    <location>
        <begin position="46"/>
        <end position="60"/>
    </location>
</feature>
<evidence type="ECO:0000313" key="10">
    <source>
        <dbReference type="Proteomes" id="UP001491310"/>
    </source>
</evidence>
<evidence type="ECO:0000256" key="2">
    <source>
        <dbReference type="ARBA" id="ARBA00007163"/>
    </source>
</evidence>
<feature type="compositionally biased region" description="Polar residues" evidence="7">
    <location>
        <begin position="12"/>
        <end position="23"/>
    </location>
</feature>
<dbReference type="InterPro" id="IPR046347">
    <property type="entry name" value="bZIP_sf"/>
</dbReference>
<comment type="similarity">
    <text evidence="2">Belongs to the bZIP family.</text>
</comment>
<dbReference type="CDD" id="cd14812">
    <property type="entry name" value="bZIP_u3"/>
    <property type="match status" value="1"/>
</dbReference>
<keyword evidence="10" id="KW-1185">Reference proteome</keyword>
<dbReference type="EMBL" id="JALJOT010000001">
    <property type="protein sequence ID" value="KAK9918015.1"/>
    <property type="molecule type" value="Genomic_DNA"/>
</dbReference>